<reference evidence="1" key="1">
    <citation type="journal article" date="2014" name="Int. J. Syst. Evol. Microbiol.">
        <title>Complete genome sequence of Corynebacterium casei LMG S-19264T (=DSM 44701T), isolated from a smear-ripened cheese.</title>
        <authorList>
            <consortium name="US DOE Joint Genome Institute (JGI-PGF)"/>
            <person name="Walter F."/>
            <person name="Albersmeier A."/>
            <person name="Kalinowski J."/>
            <person name="Ruckert C."/>
        </authorList>
    </citation>
    <scope>NUCLEOTIDE SEQUENCE</scope>
    <source>
        <strain evidence="1">KCTC 42731</strain>
    </source>
</reference>
<name>A0A919BSW9_9GAMM</name>
<dbReference type="EMBL" id="BNCK01000016">
    <property type="protein sequence ID" value="GHG07720.1"/>
    <property type="molecule type" value="Genomic_DNA"/>
</dbReference>
<evidence type="ECO:0000313" key="1">
    <source>
        <dbReference type="EMBL" id="GHG07720.1"/>
    </source>
</evidence>
<keyword evidence="2" id="KW-1185">Reference proteome</keyword>
<protein>
    <recommendedName>
        <fullName evidence="3">PRTRC system protein B</fullName>
    </recommendedName>
</protein>
<gene>
    <name evidence="1" type="ORF">GCM10017161_41740</name>
</gene>
<dbReference type="InterPro" id="IPR032787">
    <property type="entry name" value="Prok-E2_D"/>
</dbReference>
<sequence length="234" mass="26971">MFRSQIDKITLSTPSSSHRTLAAYVFHEVNGNKLVTEHVIDNNVLGLGRFIDETAFINKVNQHTHSTRGELLPHNVLINDQNSLVWFTERQCRHLWFKVHSHAPMQIRCHIPPLLFSVKHGQRSLNVFAMATNKRPTRTTRLYLAPFMNVSNDGHLCQGNAPLPSNVSVDSIPDIEKTLLDSSFTHLNYKLNSKHHHYTGNDKHLDFWQAKQGKRLFAHEMPFYKTLGQFIEDL</sequence>
<dbReference type="Pfam" id="PF14460">
    <property type="entry name" value="Prok-E2_D"/>
    <property type="match status" value="1"/>
</dbReference>
<evidence type="ECO:0000313" key="2">
    <source>
        <dbReference type="Proteomes" id="UP000623842"/>
    </source>
</evidence>
<comment type="caution">
    <text evidence="1">The sequence shown here is derived from an EMBL/GenBank/DDBJ whole genome shotgun (WGS) entry which is preliminary data.</text>
</comment>
<dbReference type="AlphaFoldDB" id="A0A919BSW9"/>
<organism evidence="1 2">
    <name type="scientific">Thalassotalea marina</name>
    <dbReference type="NCBI Taxonomy" id="1673741"/>
    <lineage>
        <taxon>Bacteria</taxon>
        <taxon>Pseudomonadati</taxon>
        <taxon>Pseudomonadota</taxon>
        <taxon>Gammaproteobacteria</taxon>
        <taxon>Alteromonadales</taxon>
        <taxon>Colwelliaceae</taxon>
        <taxon>Thalassotalea</taxon>
    </lineage>
</organism>
<dbReference type="RefSeq" id="WP_189774813.1">
    <property type="nucleotide sequence ID" value="NZ_BNCK01000016.1"/>
</dbReference>
<reference evidence="1" key="2">
    <citation type="submission" date="2020-09" db="EMBL/GenBank/DDBJ databases">
        <authorList>
            <person name="Sun Q."/>
            <person name="Kim S."/>
        </authorList>
    </citation>
    <scope>NUCLEOTIDE SEQUENCE</scope>
    <source>
        <strain evidence="1">KCTC 42731</strain>
    </source>
</reference>
<accession>A0A919BSW9</accession>
<proteinExistence type="predicted"/>
<dbReference type="Proteomes" id="UP000623842">
    <property type="component" value="Unassembled WGS sequence"/>
</dbReference>
<evidence type="ECO:0008006" key="3">
    <source>
        <dbReference type="Google" id="ProtNLM"/>
    </source>
</evidence>